<gene>
    <name evidence="5" type="ORF">C3E79_10965</name>
</gene>
<name>A0A2S0WHD4_9CORY</name>
<sequence>MSWTRTALAMQACALVLVRWSDTHPGIVKAAIFLLSASALWLIVGNRQVYRNRAAWMAAGARPEPDVCGVALTTAMLLVLGGAELALLLA</sequence>
<dbReference type="Proteomes" id="UP000244754">
    <property type="component" value="Chromosome"/>
</dbReference>
<evidence type="ECO:0000256" key="1">
    <source>
        <dbReference type="ARBA" id="ARBA00004127"/>
    </source>
</evidence>
<dbReference type="InterPro" id="IPR003807">
    <property type="entry name" value="DUF202"/>
</dbReference>
<dbReference type="EMBL" id="CP026948">
    <property type="protein sequence ID" value="AWB85179.1"/>
    <property type="molecule type" value="Genomic_DNA"/>
</dbReference>
<organism evidence="5 6">
    <name type="scientific">Corynebacterium liangguodongii</name>
    <dbReference type="NCBI Taxonomy" id="2079535"/>
    <lineage>
        <taxon>Bacteria</taxon>
        <taxon>Bacillati</taxon>
        <taxon>Actinomycetota</taxon>
        <taxon>Actinomycetes</taxon>
        <taxon>Mycobacteriales</taxon>
        <taxon>Corynebacteriaceae</taxon>
        <taxon>Corynebacterium</taxon>
    </lineage>
</organism>
<dbReference type="KEGG" id="clia:C3E79_10965"/>
<comment type="subcellular location">
    <subcellularLocation>
        <location evidence="1">Endomembrane system</location>
        <topology evidence="1">Multi-pass membrane protein</topology>
    </subcellularLocation>
</comment>
<evidence type="ECO:0000256" key="4">
    <source>
        <dbReference type="ARBA" id="ARBA00023136"/>
    </source>
</evidence>
<dbReference type="Pfam" id="PF02656">
    <property type="entry name" value="DUF202"/>
    <property type="match status" value="1"/>
</dbReference>
<evidence type="ECO:0000256" key="3">
    <source>
        <dbReference type="ARBA" id="ARBA00022989"/>
    </source>
</evidence>
<dbReference type="GO" id="GO:0012505">
    <property type="term" value="C:endomembrane system"/>
    <property type="evidence" value="ECO:0007669"/>
    <property type="project" value="UniProtKB-SubCell"/>
</dbReference>
<dbReference type="AlphaFoldDB" id="A0A2S0WHD4"/>
<evidence type="ECO:0000313" key="6">
    <source>
        <dbReference type="Proteomes" id="UP000244754"/>
    </source>
</evidence>
<keyword evidence="3" id="KW-1133">Transmembrane helix</keyword>
<evidence type="ECO:0000313" key="5">
    <source>
        <dbReference type="EMBL" id="AWB85179.1"/>
    </source>
</evidence>
<keyword evidence="4" id="KW-0472">Membrane</keyword>
<evidence type="ECO:0000256" key="2">
    <source>
        <dbReference type="ARBA" id="ARBA00022692"/>
    </source>
</evidence>
<protein>
    <submittedName>
        <fullName evidence="5">DUF202 domain-containing protein</fullName>
    </submittedName>
</protein>
<keyword evidence="6" id="KW-1185">Reference proteome</keyword>
<proteinExistence type="predicted"/>
<keyword evidence="2" id="KW-0812">Transmembrane</keyword>
<accession>A0A2S0WHD4</accession>
<reference evidence="6" key="1">
    <citation type="submission" date="2018-01" db="EMBL/GenBank/DDBJ databases">
        <authorList>
            <person name="Li J."/>
        </authorList>
    </citation>
    <scope>NUCLEOTIDE SEQUENCE [LARGE SCALE GENOMIC DNA]</scope>
    <source>
        <strain evidence="6">2184</strain>
    </source>
</reference>
<dbReference type="OrthoDB" id="3701077at2"/>